<dbReference type="GO" id="GO:0071949">
    <property type="term" value="F:FAD binding"/>
    <property type="evidence" value="ECO:0007669"/>
    <property type="project" value="InterPro"/>
</dbReference>
<keyword evidence="6" id="KW-0560">Oxidoreductase</keyword>
<dbReference type="GO" id="GO:0016020">
    <property type="term" value="C:membrane"/>
    <property type="evidence" value="ECO:0007669"/>
    <property type="project" value="UniProtKB-SubCell"/>
</dbReference>
<dbReference type="InterPro" id="IPR006094">
    <property type="entry name" value="Oxid_FAD_bind_N"/>
</dbReference>
<keyword evidence="7 8" id="KW-0472">Membrane</keyword>
<reference evidence="10 11" key="1">
    <citation type="submission" date="2020-05" db="EMBL/GenBank/DDBJ databases">
        <title>Horizontal transmission and recombination maintain forever young bacterial symbiont genomes.</title>
        <authorList>
            <person name="Russell S.L."/>
            <person name="Pepper-Tunick E."/>
            <person name="Svedberg J."/>
            <person name="Byrne A."/>
            <person name="Ruelas Castillo J."/>
            <person name="Vollmers C."/>
            <person name="Beinart R.A."/>
            <person name="Corbett-Detig R."/>
        </authorList>
    </citation>
    <scope>NUCLEOTIDE SEQUENCE [LARGE SCALE GENOMIC DNA]</scope>
    <source>
        <strain evidence="10">4727-3</strain>
    </source>
</reference>
<dbReference type="FunFam" id="3.30.465.10:FF:000006">
    <property type="entry name" value="Delta(24)-sterol reductase"/>
    <property type="match status" value="1"/>
</dbReference>
<comment type="caution">
    <text evidence="10">The sequence shown here is derived from an EMBL/GenBank/DDBJ whole genome shotgun (WGS) entry which is preliminary data.</text>
</comment>
<feature type="non-terminal residue" evidence="10">
    <location>
        <position position="203"/>
    </location>
</feature>
<dbReference type="PANTHER" id="PTHR10801">
    <property type="entry name" value="24-DEHYDROCHOLESTEROL REDUCTASE"/>
    <property type="match status" value="1"/>
</dbReference>
<evidence type="ECO:0000313" key="11">
    <source>
        <dbReference type="Proteomes" id="UP000537890"/>
    </source>
</evidence>
<sequence length="203" mass="22818">MLDFLIKYRGIFVVLFVLPVSLVFKAYMGTRNRLAFWQNSAPEKHADRVKKVQQQVKDWQEKTGGNIPMCTARPGWQAMSLKQGNYKKTHYQVDVSLMDILEIDEEKGTVRVEPMANMGQISAILKPLGWSLAVVPELDALTVGGLINGFGIEASSHKYGLFQYICESLEIVTADGELVKCSKDENSELYYAIPWSYGSLGFL</sequence>
<dbReference type="InterPro" id="IPR036318">
    <property type="entry name" value="FAD-bd_PCMH-like_sf"/>
</dbReference>
<feature type="domain" description="FAD-binding PCMH-type" evidence="9">
    <location>
        <begin position="37"/>
        <end position="203"/>
    </location>
</feature>
<dbReference type="InterPro" id="IPR016166">
    <property type="entry name" value="FAD-bd_PCMH"/>
</dbReference>
<protein>
    <recommendedName>
        <fullName evidence="2">Delta(24)-sterol reductase</fullName>
        <ecNumber evidence="2">1.3.1.72</ecNumber>
    </recommendedName>
</protein>
<evidence type="ECO:0000256" key="8">
    <source>
        <dbReference type="SAM" id="Phobius"/>
    </source>
</evidence>
<proteinExistence type="predicted"/>
<feature type="transmembrane region" description="Helical" evidence="8">
    <location>
        <begin position="6"/>
        <end position="24"/>
    </location>
</feature>
<evidence type="ECO:0000256" key="7">
    <source>
        <dbReference type="ARBA" id="ARBA00023136"/>
    </source>
</evidence>
<dbReference type="PROSITE" id="PS51387">
    <property type="entry name" value="FAD_PCMH"/>
    <property type="match status" value="1"/>
</dbReference>
<evidence type="ECO:0000256" key="3">
    <source>
        <dbReference type="ARBA" id="ARBA00022692"/>
    </source>
</evidence>
<keyword evidence="4" id="KW-0274">FAD</keyword>
<keyword evidence="3 8" id="KW-0812">Transmembrane</keyword>
<evidence type="ECO:0000256" key="5">
    <source>
        <dbReference type="ARBA" id="ARBA00022989"/>
    </source>
</evidence>
<dbReference type="EMBL" id="JACCHS010000156">
    <property type="protein sequence ID" value="NYT47464.1"/>
    <property type="molecule type" value="Genomic_DNA"/>
</dbReference>
<accession>A0A7Z0MPT4</accession>
<dbReference type="AlphaFoldDB" id="A0A7Z0MPT4"/>
<dbReference type="GO" id="GO:0005737">
    <property type="term" value="C:cytoplasm"/>
    <property type="evidence" value="ECO:0007669"/>
    <property type="project" value="TreeGrafter"/>
</dbReference>
<evidence type="ECO:0000256" key="6">
    <source>
        <dbReference type="ARBA" id="ARBA00023002"/>
    </source>
</evidence>
<organism evidence="10 11">
    <name type="scientific">Candidatus Methanofishera endochildressiae</name>
    <dbReference type="NCBI Taxonomy" id="2738884"/>
    <lineage>
        <taxon>Bacteria</taxon>
        <taxon>Pseudomonadati</taxon>
        <taxon>Pseudomonadota</taxon>
        <taxon>Gammaproteobacteria</taxon>
        <taxon>Candidatus Methanofishera</taxon>
    </lineage>
</organism>
<evidence type="ECO:0000256" key="4">
    <source>
        <dbReference type="ARBA" id="ARBA00022827"/>
    </source>
</evidence>
<dbReference type="EC" id="1.3.1.72" evidence="2"/>
<dbReference type="GO" id="GO:0050614">
    <property type="term" value="F:Delta24-sterol reductase activity"/>
    <property type="evidence" value="ECO:0007669"/>
    <property type="project" value="UniProtKB-EC"/>
</dbReference>
<keyword evidence="5 8" id="KW-1133">Transmembrane helix</keyword>
<dbReference type="Pfam" id="PF01565">
    <property type="entry name" value="FAD_binding_4"/>
    <property type="match status" value="1"/>
</dbReference>
<dbReference type="GO" id="GO:0000246">
    <property type="term" value="F:Delta24(24-1) sterol reductase activity"/>
    <property type="evidence" value="ECO:0007669"/>
    <property type="project" value="TreeGrafter"/>
</dbReference>
<keyword evidence="4" id="KW-0285">Flavoprotein</keyword>
<dbReference type="Gene3D" id="3.30.465.10">
    <property type="match status" value="1"/>
</dbReference>
<name>A0A7Z0MPT4_9GAMM</name>
<evidence type="ECO:0000256" key="2">
    <source>
        <dbReference type="ARBA" id="ARBA00012405"/>
    </source>
</evidence>
<evidence type="ECO:0000313" key="10">
    <source>
        <dbReference type="EMBL" id="NYT47464.1"/>
    </source>
</evidence>
<dbReference type="GO" id="GO:0008202">
    <property type="term" value="P:steroid metabolic process"/>
    <property type="evidence" value="ECO:0007669"/>
    <property type="project" value="TreeGrafter"/>
</dbReference>
<dbReference type="PANTHER" id="PTHR10801:SF0">
    <property type="entry name" value="DELTA(24)-STEROL REDUCTASE"/>
    <property type="match status" value="1"/>
</dbReference>
<dbReference type="Proteomes" id="UP000537890">
    <property type="component" value="Unassembled WGS sequence"/>
</dbReference>
<dbReference type="InterPro" id="IPR016169">
    <property type="entry name" value="FAD-bd_PCMH_sub2"/>
</dbReference>
<comment type="subcellular location">
    <subcellularLocation>
        <location evidence="1">Membrane</location>
        <topology evidence="1">Single-pass membrane protein</topology>
    </subcellularLocation>
</comment>
<dbReference type="SUPFAM" id="SSF56176">
    <property type="entry name" value="FAD-binding/transporter-associated domain-like"/>
    <property type="match status" value="1"/>
</dbReference>
<evidence type="ECO:0000256" key="1">
    <source>
        <dbReference type="ARBA" id="ARBA00004167"/>
    </source>
</evidence>
<dbReference type="InterPro" id="IPR040165">
    <property type="entry name" value="Diminuto-like"/>
</dbReference>
<gene>
    <name evidence="10" type="ORF">H0A75_07715</name>
</gene>
<evidence type="ECO:0000259" key="9">
    <source>
        <dbReference type="PROSITE" id="PS51387"/>
    </source>
</evidence>